<accession>A0A835LF08</accession>
<keyword evidence="2" id="KW-1185">Reference proteome</keyword>
<comment type="caution">
    <text evidence="1">The sequence shown here is derived from an EMBL/GenBank/DDBJ whole genome shotgun (WGS) entry which is preliminary data.</text>
</comment>
<gene>
    <name evidence="1" type="ORF">IFM89_030182</name>
</gene>
<protein>
    <submittedName>
        <fullName evidence="1">Uncharacterized protein</fullName>
    </submittedName>
</protein>
<sequence>MSNRVLGCNAGFCYWIYTLTYSGGL</sequence>
<proteinExistence type="predicted"/>
<evidence type="ECO:0000313" key="1">
    <source>
        <dbReference type="EMBL" id="KAF9590032.1"/>
    </source>
</evidence>
<dbReference type="EMBL" id="JADFTS010000009">
    <property type="protein sequence ID" value="KAF9590032.1"/>
    <property type="molecule type" value="Genomic_DNA"/>
</dbReference>
<organism evidence="1 2">
    <name type="scientific">Coptis chinensis</name>
    <dbReference type="NCBI Taxonomy" id="261450"/>
    <lineage>
        <taxon>Eukaryota</taxon>
        <taxon>Viridiplantae</taxon>
        <taxon>Streptophyta</taxon>
        <taxon>Embryophyta</taxon>
        <taxon>Tracheophyta</taxon>
        <taxon>Spermatophyta</taxon>
        <taxon>Magnoliopsida</taxon>
        <taxon>Ranunculales</taxon>
        <taxon>Ranunculaceae</taxon>
        <taxon>Coptidoideae</taxon>
        <taxon>Coptis</taxon>
    </lineage>
</organism>
<reference evidence="1 2" key="1">
    <citation type="submission" date="2020-10" db="EMBL/GenBank/DDBJ databases">
        <title>The Coptis chinensis genome and diversification of protoberbering-type alkaloids.</title>
        <authorList>
            <person name="Wang B."/>
            <person name="Shu S."/>
            <person name="Song C."/>
            <person name="Liu Y."/>
        </authorList>
    </citation>
    <scope>NUCLEOTIDE SEQUENCE [LARGE SCALE GENOMIC DNA]</scope>
    <source>
        <strain evidence="1">HL-2020</strain>
        <tissue evidence="1">Leaf</tissue>
    </source>
</reference>
<name>A0A835LF08_9MAGN</name>
<evidence type="ECO:0000313" key="2">
    <source>
        <dbReference type="Proteomes" id="UP000631114"/>
    </source>
</evidence>
<dbReference type="Proteomes" id="UP000631114">
    <property type="component" value="Unassembled WGS sequence"/>
</dbReference>
<dbReference type="AlphaFoldDB" id="A0A835LF08"/>